<name>A0ABQ2JHK8_9SPHN</name>
<evidence type="ECO:0000313" key="3">
    <source>
        <dbReference type="EMBL" id="GGN46001.1"/>
    </source>
</evidence>
<keyword evidence="4" id="KW-1185">Reference proteome</keyword>
<dbReference type="InterPro" id="IPR011006">
    <property type="entry name" value="CheY-like_superfamily"/>
</dbReference>
<dbReference type="PROSITE" id="PS50110">
    <property type="entry name" value="RESPONSE_REGULATORY"/>
    <property type="match status" value="1"/>
</dbReference>
<dbReference type="Gene3D" id="3.40.50.2300">
    <property type="match status" value="1"/>
</dbReference>
<comment type="caution">
    <text evidence="1">Lacks conserved residue(s) required for the propagation of feature annotation.</text>
</comment>
<dbReference type="RefSeq" id="WP_188818849.1">
    <property type="nucleotide sequence ID" value="NZ_BMLK01000005.1"/>
</dbReference>
<evidence type="ECO:0000256" key="1">
    <source>
        <dbReference type="PROSITE-ProRule" id="PRU00169"/>
    </source>
</evidence>
<dbReference type="SUPFAM" id="SSF52172">
    <property type="entry name" value="CheY-like"/>
    <property type="match status" value="1"/>
</dbReference>
<sequence>MSHALIIDDNMIVSRAIQDRLSSLGFRSFDQTWTEELAVAAAARREPDLVVVGDSVEAGSALSAARRIAKQRSIPILMITADPGRLLQRIPKDTPFDGPFLLNEIEAAVALSHATG</sequence>
<accession>A0ABQ2JHK8</accession>
<gene>
    <name evidence="3" type="ORF">GCM10011349_12650</name>
</gene>
<evidence type="ECO:0000259" key="2">
    <source>
        <dbReference type="PROSITE" id="PS50110"/>
    </source>
</evidence>
<evidence type="ECO:0000313" key="4">
    <source>
        <dbReference type="Proteomes" id="UP000605099"/>
    </source>
</evidence>
<dbReference type="InterPro" id="IPR001789">
    <property type="entry name" value="Sig_transdc_resp-reg_receiver"/>
</dbReference>
<protein>
    <recommendedName>
        <fullName evidence="2">Response regulatory domain-containing protein</fullName>
    </recommendedName>
</protein>
<dbReference type="Proteomes" id="UP000605099">
    <property type="component" value="Unassembled WGS sequence"/>
</dbReference>
<feature type="domain" description="Response regulatory" evidence="2">
    <location>
        <begin position="3"/>
        <end position="113"/>
    </location>
</feature>
<organism evidence="3 4">
    <name type="scientific">Novosphingobium indicum</name>
    <dbReference type="NCBI Taxonomy" id="462949"/>
    <lineage>
        <taxon>Bacteria</taxon>
        <taxon>Pseudomonadati</taxon>
        <taxon>Pseudomonadota</taxon>
        <taxon>Alphaproteobacteria</taxon>
        <taxon>Sphingomonadales</taxon>
        <taxon>Sphingomonadaceae</taxon>
        <taxon>Novosphingobium</taxon>
    </lineage>
</organism>
<proteinExistence type="predicted"/>
<dbReference type="EMBL" id="BMLK01000005">
    <property type="protein sequence ID" value="GGN46001.1"/>
    <property type="molecule type" value="Genomic_DNA"/>
</dbReference>
<reference evidence="4" key="1">
    <citation type="journal article" date="2019" name="Int. J. Syst. Evol. Microbiol.">
        <title>The Global Catalogue of Microorganisms (GCM) 10K type strain sequencing project: providing services to taxonomists for standard genome sequencing and annotation.</title>
        <authorList>
            <consortium name="The Broad Institute Genomics Platform"/>
            <consortium name="The Broad Institute Genome Sequencing Center for Infectious Disease"/>
            <person name="Wu L."/>
            <person name="Ma J."/>
        </authorList>
    </citation>
    <scope>NUCLEOTIDE SEQUENCE [LARGE SCALE GENOMIC DNA]</scope>
    <source>
        <strain evidence="4">CGMCC 1.6784</strain>
    </source>
</reference>
<comment type="caution">
    <text evidence="3">The sequence shown here is derived from an EMBL/GenBank/DDBJ whole genome shotgun (WGS) entry which is preliminary data.</text>
</comment>